<dbReference type="Pfam" id="PF19572">
    <property type="entry name" value="PorV"/>
    <property type="match status" value="1"/>
</dbReference>
<dbReference type="Gene3D" id="2.40.160.60">
    <property type="entry name" value="Outer membrane protein transport protein (OMPP1/FadL/TodX)"/>
    <property type="match status" value="1"/>
</dbReference>
<dbReference type="InterPro" id="IPR047799">
    <property type="entry name" value="T9SS_OM_PorV"/>
</dbReference>
<protein>
    <recommendedName>
        <fullName evidence="3">Type IX secretion system protein PorV domain-containing protein</fullName>
    </recommendedName>
</protein>
<evidence type="ECO:0000256" key="2">
    <source>
        <dbReference type="SAM" id="SignalP"/>
    </source>
</evidence>
<keyword evidence="5" id="KW-1185">Reference proteome</keyword>
<feature type="signal peptide" evidence="2">
    <location>
        <begin position="1"/>
        <end position="23"/>
    </location>
</feature>
<dbReference type="Proteomes" id="UP000294830">
    <property type="component" value="Unassembled WGS sequence"/>
</dbReference>
<evidence type="ECO:0000313" key="5">
    <source>
        <dbReference type="Proteomes" id="UP000294830"/>
    </source>
</evidence>
<dbReference type="RefSeq" id="WP_131838651.1">
    <property type="nucleotide sequence ID" value="NZ_SLWB01000004.1"/>
</dbReference>
<accession>A0A4R2EZE2</accession>
<dbReference type="OrthoDB" id="9758448at2"/>
<proteinExistence type="predicted"/>
<evidence type="ECO:0000259" key="3">
    <source>
        <dbReference type="Pfam" id="PF19572"/>
    </source>
</evidence>
<name>A0A4R2EZE2_9BACT</name>
<evidence type="ECO:0000256" key="1">
    <source>
        <dbReference type="SAM" id="MobiDB-lite"/>
    </source>
</evidence>
<organism evidence="4 5">
    <name type="scientific">Acetobacteroides hydrogenigenes</name>
    <dbReference type="NCBI Taxonomy" id="979970"/>
    <lineage>
        <taxon>Bacteria</taxon>
        <taxon>Pseudomonadati</taxon>
        <taxon>Bacteroidota</taxon>
        <taxon>Bacteroidia</taxon>
        <taxon>Bacteroidales</taxon>
        <taxon>Rikenellaceae</taxon>
        <taxon>Acetobacteroides</taxon>
    </lineage>
</organism>
<feature type="region of interest" description="Disordered" evidence="1">
    <location>
        <begin position="376"/>
        <end position="395"/>
    </location>
</feature>
<dbReference type="EMBL" id="SLWB01000004">
    <property type="protein sequence ID" value="TCN70089.1"/>
    <property type="molecule type" value="Genomic_DNA"/>
</dbReference>
<gene>
    <name evidence="4" type="ORF">CLV25_10440</name>
</gene>
<keyword evidence="2" id="KW-0732">Signal</keyword>
<dbReference type="NCBIfam" id="NF033709">
    <property type="entry name" value="PorV_fam"/>
    <property type="match status" value="1"/>
</dbReference>
<evidence type="ECO:0000313" key="4">
    <source>
        <dbReference type="EMBL" id="TCN70089.1"/>
    </source>
</evidence>
<feature type="chain" id="PRO_5020198850" description="Type IX secretion system protein PorV domain-containing protein" evidence="2">
    <location>
        <begin position="24"/>
        <end position="395"/>
    </location>
</feature>
<dbReference type="InterPro" id="IPR045741">
    <property type="entry name" value="PorV"/>
</dbReference>
<sequence length="395" mass="43207">MLRKFAVGVCVMGGILFTSSVFAQSDVIDQEFNPIRVAAPFLTITPDSRAAGYGDQGVASSPDNNSQYWNPAKYIFAEAKGGFSFTYTPWLKNIINGVSLSNIAGYYRIDESQSISASLRYFSLGEVEFTDNTNTLQKQFKPNEFAFDGAYSRRLNDMLSSAISFRYISSNLTGGYTQDAVETKKASSFAADISLYYSQALGRYNDGDVAFGLSISNIGSKVAYSNNENAKSFLPTTLRIGGRYTATASRIHRISGLVEVAKLLVPTPKYDEQGTNINGDKDVLGGIFSSFSDMPGGFSFSLGAEYSFNNLLSIRAGSFSESKSKGDRKFFTVGGGLKYNLFILDVSYLIPTSNNGTSNPLANTFRISIGTELGQDKYSRNSRSRGRVRGGRWHR</sequence>
<comment type="caution">
    <text evidence="4">The sequence shown here is derived from an EMBL/GenBank/DDBJ whole genome shotgun (WGS) entry which is preliminary data.</text>
</comment>
<dbReference type="NCBIfam" id="NF033710">
    <property type="entry name" value="T9SS_OM_PorV"/>
    <property type="match status" value="1"/>
</dbReference>
<dbReference type="AlphaFoldDB" id="A0A4R2EZE2"/>
<reference evidence="4 5" key="1">
    <citation type="submission" date="2019-03" db="EMBL/GenBank/DDBJ databases">
        <title>Genomic Encyclopedia of Archaeal and Bacterial Type Strains, Phase II (KMG-II): from individual species to whole genera.</title>
        <authorList>
            <person name="Goeker M."/>
        </authorList>
    </citation>
    <scope>NUCLEOTIDE SEQUENCE [LARGE SCALE GENOMIC DNA]</scope>
    <source>
        <strain evidence="4 5">RL-C</strain>
    </source>
</reference>
<feature type="compositionally biased region" description="Basic residues" evidence="1">
    <location>
        <begin position="380"/>
        <end position="395"/>
    </location>
</feature>
<feature type="domain" description="Type IX secretion system protein PorV" evidence="3">
    <location>
        <begin position="30"/>
        <end position="269"/>
    </location>
</feature>